<sequence length="183" mass="21502">MVYRFTFVSDEDDAFTRIIDIESDATFLQLHEALQKCTGYKNDQMASFFICNDEWEKGQEITLIEMDSSSEYDNLVMEDTKLEELLSEEKQKIYYMFDMLFDRGFYGELSEIITGKTLREPVCVQSEGKAPHQTMDEADLTQLEKNTHLDSDFYGDSEYDLDELDEEGFSDINFDEQFNDENY</sequence>
<dbReference type="Proteomes" id="UP000823641">
    <property type="component" value="Unassembled WGS sequence"/>
</dbReference>
<reference evidence="2" key="2">
    <citation type="journal article" date="2021" name="PeerJ">
        <title>Extensive microbial diversity within the chicken gut microbiome revealed by metagenomics and culture.</title>
        <authorList>
            <person name="Gilroy R."/>
            <person name="Ravi A."/>
            <person name="Getino M."/>
            <person name="Pursley I."/>
            <person name="Horton D.L."/>
            <person name="Alikhan N.F."/>
            <person name="Baker D."/>
            <person name="Gharbi K."/>
            <person name="Hall N."/>
            <person name="Watson M."/>
            <person name="Adriaenssens E.M."/>
            <person name="Foster-Nyarko E."/>
            <person name="Jarju S."/>
            <person name="Secka A."/>
            <person name="Antonio M."/>
            <person name="Oren A."/>
            <person name="Chaudhuri R.R."/>
            <person name="La Ragione R."/>
            <person name="Hildebrand F."/>
            <person name="Pallen M.J."/>
        </authorList>
    </citation>
    <scope>NUCLEOTIDE SEQUENCE</scope>
    <source>
        <strain evidence="2">G3-3990</strain>
    </source>
</reference>
<protein>
    <recommendedName>
        <fullName evidence="1">Plasmid pRiA4b Orf3-like domain-containing protein</fullName>
    </recommendedName>
</protein>
<organism evidence="2 3">
    <name type="scientific">Candidatus Gallipaludibacter merdavium</name>
    <dbReference type="NCBI Taxonomy" id="2840839"/>
    <lineage>
        <taxon>Bacteria</taxon>
        <taxon>Pseudomonadati</taxon>
        <taxon>Bacteroidota</taxon>
        <taxon>Bacteroidia</taxon>
        <taxon>Bacteroidales</taxon>
        <taxon>Candidatus Gallipaludibacter</taxon>
    </lineage>
</organism>
<reference evidence="2" key="1">
    <citation type="submission" date="2020-10" db="EMBL/GenBank/DDBJ databases">
        <authorList>
            <person name="Gilroy R."/>
        </authorList>
    </citation>
    <scope>NUCLEOTIDE SEQUENCE</scope>
    <source>
        <strain evidence="2">G3-3990</strain>
    </source>
</reference>
<name>A0A9D9N5I5_9BACT</name>
<comment type="caution">
    <text evidence="2">The sequence shown here is derived from an EMBL/GenBank/DDBJ whole genome shotgun (WGS) entry which is preliminary data.</text>
</comment>
<accession>A0A9D9N5I5</accession>
<dbReference type="EMBL" id="JADIMG010000111">
    <property type="protein sequence ID" value="MBO8461059.1"/>
    <property type="molecule type" value="Genomic_DNA"/>
</dbReference>
<evidence type="ECO:0000259" key="1">
    <source>
        <dbReference type="Pfam" id="PF07929"/>
    </source>
</evidence>
<dbReference type="AlphaFoldDB" id="A0A9D9N5I5"/>
<dbReference type="InterPro" id="IPR012912">
    <property type="entry name" value="Plasmid_pRiA4b_Orf3-like"/>
</dbReference>
<evidence type="ECO:0000313" key="3">
    <source>
        <dbReference type="Proteomes" id="UP000823641"/>
    </source>
</evidence>
<dbReference type="Pfam" id="PF07929">
    <property type="entry name" value="PRiA4_ORF3"/>
    <property type="match status" value="1"/>
</dbReference>
<feature type="domain" description="Plasmid pRiA4b Orf3-like" evidence="1">
    <location>
        <begin position="10"/>
        <end position="136"/>
    </location>
</feature>
<dbReference type="SUPFAM" id="SSF159941">
    <property type="entry name" value="MM3350-like"/>
    <property type="match status" value="1"/>
</dbReference>
<gene>
    <name evidence="2" type="ORF">IAA73_12135</name>
</gene>
<dbReference type="InterPro" id="IPR024047">
    <property type="entry name" value="MM3350-like_sf"/>
</dbReference>
<evidence type="ECO:0000313" key="2">
    <source>
        <dbReference type="EMBL" id="MBO8461059.1"/>
    </source>
</evidence>
<dbReference type="Gene3D" id="3.10.290.30">
    <property type="entry name" value="MM3350-like"/>
    <property type="match status" value="1"/>
</dbReference>
<proteinExistence type="predicted"/>